<dbReference type="GO" id="GO:0005886">
    <property type="term" value="C:plasma membrane"/>
    <property type="evidence" value="ECO:0007669"/>
    <property type="project" value="UniProtKB-SubCell"/>
</dbReference>
<dbReference type="AlphaFoldDB" id="A0A9X3CHY0"/>
<dbReference type="RefSeq" id="WP_265689199.1">
    <property type="nucleotide sequence ID" value="NZ_JAKRRX010000184.1"/>
</dbReference>
<feature type="transmembrane region" description="Helical" evidence="9">
    <location>
        <begin position="71"/>
        <end position="100"/>
    </location>
</feature>
<evidence type="ECO:0000256" key="8">
    <source>
        <dbReference type="ARBA" id="ARBA00023136"/>
    </source>
</evidence>
<dbReference type="PANTHER" id="PTHR30425:SF1">
    <property type="entry name" value="PHOSPHATE TRANSPORT SYSTEM PERMEASE PROTEIN PSTC"/>
    <property type="match status" value="1"/>
</dbReference>
<comment type="caution">
    <text evidence="12">The sequence shown here is derived from an EMBL/GenBank/DDBJ whole genome shotgun (WGS) entry which is preliminary data.</text>
</comment>
<sequence length="309" mass="32823">MTTLTIQNKVNGDSVFNKLSFTSALLIFVTLIGIVLSLIEGGWPAFKEFGPGFVFQNVWDPIGGQFGAASAIYGTLVTSFIAIVIATPIALGTAIFLAELTPKWISIPVSKAIELLAAVPSIIYGMWGLFVFSPWFSEGFQMWASANLVGIPVIGPWFDGPPIGIGLLTAGIILSFMILPIMTSLTRDALKSVPNVLREAAYGTGATPFEVITKVLLPKVKNATVSAGILGLGRALGETMAVAFVIGGANRIETSFFMPASSISSTIAQQFNEATDPIHIASLIGLGVVLFIITFFVMGFARRLLRKSS</sequence>
<dbReference type="EMBL" id="JAKRRX010000184">
    <property type="protein sequence ID" value="MCW8336139.1"/>
    <property type="molecule type" value="Genomic_DNA"/>
</dbReference>
<evidence type="ECO:0000256" key="10">
    <source>
        <dbReference type="RuleBase" id="RU363054"/>
    </source>
</evidence>
<dbReference type="InterPro" id="IPR000515">
    <property type="entry name" value="MetI-like"/>
</dbReference>
<keyword evidence="5 10" id="KW-0592">Phosphate transport</keyword>
<feature type="domain" description="ABC transmembrane type-1" evidence="11">
    <location>
        <begin position="72"/>
        <end position="301"/>
    </location>
</feature>
<feature type="transmembrane region" description="Helical" evidence="9">
    <location>
        <begin position="112"/>
        <end position="136"/>
    </location>
</feature>
<keyword evidence="10" id="KW-0997">Cell inner membrane</keyword>
<dbReference type="GO" id="GO:0006817">
    <property type="term" value="P:phosphate ion transport"/>
    <property type="evidence" value="ECO:0007669"/>
    <property type="project" value="UniProtKB-KW"/>
</dbReference>
<accession>A0A9X3CHY0</accession>
<evidence type="ECO:0000256" key="5">
    <source>
        <dbReference type="ARBA" id="ARBA00022592"/>
    </source>
</evidence>
<dbReference type="InterPro" id="IPR035906">
    <property type="entry name" value="MetI-like_sf"/>
</dbReference>
<keyword evidence="3 9" id="KW-0813">Transport</keyword>
<dbReference type="InterPro" id="IPR051124">
    <property type="entry name" value="Phosphate_Transport_Permease"/>
</dbReference>
<gene>
    <name evidence="12" type="primary">pstC</name>
    <name evidence="12" type="ORF">MD483_20210</name>
</gene>
<evidence type="ECO:0000256" key="6">
    <source>
        <dbReference type="ARBA" id="ARBA00022692"/>
    </source>
</evidence>
<comment type="subcellular location">
    <subcellularLocation>
        <location evidence="10">Cell inner membrane</location>
        <topology evidence="10">Multi-pass membrane protein</topology>
    </subcellularLocation>
    <subcellularLocation>
        <location evidence="1 9">Cell membrane</location>
        <topology evidence="1 9">Multi-pass membrane protein</topology>
    </subcellularLocation>
</comment>
<evidence type="ECO:0000256" key="3">
    <source>
        <dbReference type="ARBA" id="ARBA00022448"/>
    </source>
</evidence>
<keyword evidence="13" id="KW-1185">Reference proteome</keyword>
<dbReference type="SUPFAM" id="SSF161098">
    <property type="entry name" value="MetI-like"/>
    <property type="match status" value="1"/>
</dbReference>
<dbReference type="GO" id="GO:0005315">
    <property type="term" value="F:phosphate transmembrane transporter activity"/>
    <property type="evidence" value="ECO:0007669"/>
    <property type="project" value="InterPro"/>
</dbReference>
<dbReference type="Pfam" id="PF00528">
    <property type="entry name" value="BPD_transp_1"/>
    <property type="match status" value="1"/>
</dbReference>
<keyword evidence="4" id="KW-1003">Cell membrane</keyword>
<evidence type="ECO:0000256" key="1">
    <source>
        <dbReference type="ARBA" id="ARBA00004651"/>
    </source>
</evidence>
<comment type="function">
    <text evidence="10">Part of the binding-protein-dependent transport system for phosphate; probably responsible for the translocation of the substrate across the membrane.</text>
</comment>
<comment type="caution">
    <text evidence="10">Lacks conserved residue(s) required for the propagation of feature annotation.</text>
</comment>
<evidence type="ECO:0000256" key="9">
    <source>
        <dbReference type="RuleBase" id="RU363032"/>
    </source>
</evidence>
<feature type="transmembrane region" description="Helical" evidence="9">
    <location>
        <begin position="278"/>
        <end position="301"/>
    </location>
</feature>
<evidence type="ECO:0000313" key="13">
    <source>
        <dbReference type="Proteomes" id="UP001155586"/>
    </source>
</evidence>
<proteinExistence type="inferred from homology"/>
<keyword evidence="6 9" id="KW-0812">Transmembrane</keyword>
<dbReference type="PANTHER" id="PTHR30425">
    <property type="entry name" value="PHOSPHATE TRANSPORT SYSTEM PERMEASE PROTEIN PST"/>
    <property type="match status" value="1"/>
</dbReference>
<dbReference type="CDD" id="cd06261">
    <property type="entry name" value="TM_PBP2"/>
    <property type="match status" value="1"/>
</dbReference>
<dbReference type="PROSITE" id="PS50928">
    <property type="entry name" value="ABC_TM1"/>
    <property type="match status" value="1"/>
</dbReference>
<protein>
    <recommendedName>
        <fullName evidence="10">Phosphate transport system permease protein</fullName>
    </recommendedName>
</protein>
<dbReference type="InterPro" id="IPR011864">
    <property type="entry name" value="Phosphate_PstC"/>
</dbReference>
<evidence type="ECO:0000256" key="4">
    <source>
        <dbReference type="ARBA" id="ARBA00022475"/>
    </source>
</evidence>
<feature type="transmembrane region" description="Helical" evidence="9">
    <location>
        <begin position="165"/>
        <end position="185"/>
    </location>
</feature>
<dbReference type="NCBIfam" id="TIGR02138">
    <property type="entry name" value="phosphate_pstC"/>
    <property type="match status" value="1"/>
</dbReference>
<comment type="similarity">
    <text evidence="2 10">Belongs to the binding-protein-dependent transport system permease family. CysTW subfamily.</text>
</comment>
<feature type="transmembrane region" description="Helical" evidence="9">
    <location>
        <begin position="21"/>
        <end position="39"/>
    </location>
</feature>
<keyword evidence="8 9" id="KW-0472">Membrane</keyword>
<organism evidence="12 13">
    <name type="scientific">Vibrio paucivorans</name>
    <dbReference type="NCBI Taxonomy" id="2829489"/>
    <lineage>
        <taxon>Bacteria</taxon>
        <taxon>Pseudomonadati</taxon>
        <taxon>Pseudomonadota</taxon>
        <taxon>Gammaproteobacteria</taxon>
        <taxon>Vibrionales</taxon>
        <taxon>Vibrionaceae</taxon>
        <taxon>Vibrio</taxon>
    </lineage>
</organism>
<keyword evidence="7 9" id="KW-1133">Transmembrane helix</keyword>
<evidence type="ECO:0000256" key="7">
    <source>
        <dbReference type="ARBA" id="ARBA00022989"/>
    </source>
</evidence>
<evidence type="ECO:0000313" key="12">
    <source>
        <dbReference type="EMBL" id="MCW8336139.1"/>
    </source>
</evidence>
<name>A0A9X3CHY0_9VIBR</name>
<dbReference type="Gene3D" id="1.10.3720.10">
    <property type="entry name" value="MetI-like"/>
    <property type="match status" value="1"/>
</dbReference>
<dbReference type="Proteomes" id="UP001155586">
    <property type="component" value="Unassembled WGS sequence"/>
</dbReference>
<evidence type="ECO:0000256" key="2">
    <source>
        <dbReference type="ARBA" id="ARBA00007069"/>
    </source>
</evidence>
<evidence type="ECO:0000259" key="11">
    <source>
        <dbReference type="PROSITE" id="PS50928"/>
    </source>
</evidence>
<reference evidence="12" key="1">
    <citation type="submission" date="2022-02" db="EMBL/GenBank/DDBJ databases">
        <title>Vibrio sp. nov., a new bacterium isolated from Bohai sea, China.</title>
        <authorList>
            <person name="Yuan Y."/>
        </authorList>
    </citation>
    <scope>NUCLEOTIDE SEQUENCE</scope>
    <source>
        <strain evidence="12">DBSS07</strain>
    </source>
</reference>